<dbReference type="HOGENOM" id="CLU_1109845_0_0_5"/>
<keyword evidence="1" id="KW-0732">Signal</keyword>
<dbReference type="BioCyc" id="CAULO:CC2987-MONOMER"/>
<accession>Q9A456</accession>
<dbReference type="EMBL" id="AE005673">
    <property type="protein sequence ID" value="AAK24949.1"/>
    <property type="molecule type" value="Genomic_DNA"/>
</dbReference>
<organism evidence="2 3">
    <name type="scientific">Caulobacter vibrioides (strain ATCC 19089 / CIP 103742 / CB 15)</name>
    <name type="common">Caulobacter crescentus</name>
    <dbReference type="NCBI Taxonomy" id="190650"/>
    <lineage>
        <taxon>Bacteria</taxon>
        <taxon>Pseudomonadati</taxon>
        <taxon>Pseudomonadota</taxon>
        <taxon>Alphaproteobacteria</taxon>
        <taxon>Caulobacterales</taxon>
        <taxon>Caulobacteraceae</taxon>
        <taxon>Caulobacter</taxon>
    </lineage>
</organism>
<keyword evidence="3" id="KW-1185">Reference proteome</keyword>
<dbReference type="EnsemblBacteria" id="AAK24949">
    <property type="protein sequence ID" value="AAK24949"/>
    <property type="gene ID" value="CC_2987"/>
</dbReference>
<dbReference type="PIR" id="A87619">
    <property type="entry name" value="A87619"/>
</dbReference>
<dbReference type="eggNOG" id="ENOG50343DX">
    <property type="taxonomic scope" value="Bacteria"/>
</dbReference>
<dbReference type="PATRIC" id="fig|190650.5.peg.2993"/>
<sequence length="255" mass="26710">MPCVQVLEFPGGNMASTKTKLAAVVAAILAVSAAGAAMAEPAAASWLDNTEKLRVEKTGGGKLGKANYALGEFTGVGGLTVVRTSGFSVLEGAYSSVKKKYDNRFTVLLPGQTEHVDVTCTGGQARAGLTWVAFKRSKLAYHCDYVGGGVPAGTAFDLALSEPGFMKSLEQPQRAGEFILGDIVLKAETRQVDTKLIASPGVLGYVFSRGGVDVCAISLVGWKKTIYLPKKGDPNRTACALLALSLNFFNDPGNL</sequence>
<gene>
    <name evidence="2" type="ordered locus">CC_2987</name>
</gene>
<feature type="chain" id="PRO_5004322964" evidence="1">
    <location>
        <begin position="37"/>
        <end position="255"/>
    </location>
</feature>
<dbReference type="Proteomes" id="UP000001816">
    <property type="component" value="Chromosome"/>
</dbReference>
<feature type="signal peptide" evidence="1">
    <location>
        <begin position="1"/>
        <end position="36"/>
    </location>
</feature>
<protein>
    <submittedName>
        <fullName evidence="2">Uncharacterized protein</fullName>
    </submittedName>
</protein>
<proteinExistence type="predicted"/>
<name>Q9A456_CAUVC</name>
<evidence type="ECO:0000256" key="1">
    <source>
        <dbReference type="SAM" id="SignalP"/>
    </source>
</evidence>
<evidence type="ECO:0000313" key="3">
    <source>
        <dbReference type="Proteomes" id="UP000001816"/>
    </source>
</evidence>
<dbReference type="AlphaFoldDB" id="Q9A456"/>
<reference evidence="2 3" key="1">
    <citation type="journal article" date="2001" name="Proc. Natl. Acad. Sci. U.S.A.">
        <title>Complete genome sequence of Caulobacter crescentus.</title>
        <authorList>
            <person name="Nierman W.C."/>
            <person name="Feldblyum T.V."/>
            <person name="Laub M.T."/>
            <person name="Paulsen I.T."/>
            <person name="Nelson K.E."/>
            <person name="Eisen J.A."/>
            <person name="Heidelberg J.F."/>
            <person name="Alley M.R."/>
            <person name="Ohta N."/>
            <person name="Maddock J.R."/>
            <person name="Potocka I."/>
            <person name="Nelson W.C."/>
            <person name="Newton A."/>
            <person name="Stephens C."/>
            <person name="Phadke N.D."/>
            <person name="Ely B."/>
            <person name="DeBoy R.T."/>
            <person name="Dodson R.J."/>
            <person name="Durkin A.S."/>
            <person name="Gwinn M.L."/>
            <person name="Haft D.H."/>
            <person name="Kolonay J.F."/>
            <person name="Smit J."/>
            <person name="Craven M.B."/>
            <person name="Khouri H."/>
            <person name="Shetty J."/>
            <person name="Berry K."/>
            <person name="Utterback T."/>
            <person name="Tran K."/>
            <person name="Wolf A."/>
            <person name="Vamathevan J."/>
            <person name="Ermolaeva M."/>
            <person name="White O."/>
            <person name="Salzberg S.L."/>
            <person name="Venter J.C."/>
            <person name="Shapiro L."/>
            <person name="Fraser C.M."/>
        </authorList>
    </citation>
    <scope>NUCLEOTIDE SEQUENCE [LARGE SCALE GENOMIC DNA]</scope>
    <source>
        <strain evidence="3">ATCC 19089 / CB15</strain>
    </source>
</reference>
<evidence type="ECO:0000313" key="2">
    <source>
        <dbReference type="EMBL" id="AAK24949.1"/>
    </source>
</evidence>
<dbReference type="KEGG" id="ccr:CC_2987"/>